<sequence length="128" mass="13757">MENEELLFICVACTSLAGVTTAISCPGNTNTGVTDTMRDDFLAEHNMRRSDVAEGAAPLARSGLCPTAAKMPKLSYDCQLEANAYEFARRCSLTGSSENSRPNEGENHLVAPFDVNPTQVGIRNCLIT</sequence>
<dbReference type="Pfam" id="PF00188">
    <property type="entry name" value="CAP"/>
    <property type="match status" value="1"/>
</dbReference>
<dbReference type="Proteomes" id="UP000054495">
    <property type="component" value="Unassembled WGS sequence"/>
</dbReference>
<evidence type="ECO:0000313" key="4">
    <source>
        <dbReference type="Proteomes" id="UP000054495"/>
    </source>
</evidence>
<reference evidence="3 4" key="1">
    <citation type="submission" date="2013-05" db="EMBL/GenBank/DDBJ databases">
        <title>Draft genome of the parasitic nematode Anyclostoma ceylanicum.</title>
        <authorList>
            <person name="Mitreva M."/>
        </authorList>
    </citation>
    <scope>NUCLEOTIDE SEQUENCE [LARGE SCALE GENOMIC DNA]</scope>
</reference>
<dbReference type="InterPro" id="IPR014044">
    <property type="entry name" value="CAP_dom"/>
</dbReference>
<evidence type="ECO:0000259" key="2">
    <source>
        <dbReference type="Pfam" id="PF00188"/>
    </source>
</evidence>
<organism evidence="3 4">
    <name type="scientific">Ancylostoma ceylanicum</name>
    <dbReference type="NCBI Taxonomy" id="53326"/>
    <lineage>
        <taxon>Eukaryota</taxon>
        <taxon>Metazoa</taxon>
        <taxon>Ecdysozoa</taxon>
        <taxon>Nematoda</taxon>
        <taxon>Chromadorea</taxon>
        <taxon>Rhabditida</taxon>
        <taxon>Rhabditina</taxon>
        <taxon>Rhabditomorpha</taxon>
        <taxon>Strongyloidea</taxon>
        <taxon>Ancylostomatidae</taxon>
        <taxon>Ancylostomatinae</taxon>
        <taxon>Ancylostoma</taxon>
    </lineage>
</organism>
<evidence type="ECO:0000313" key="3">
    <source>
        <dbReference type="EMBL" id="EPB70745.1"/>
    </source>
</evidence>
<gene>
    <name evidence="3" type="ORF">ANCCEY_10151</name>
</gene>
<keyword evidence="4" id="KW-1185">Reference proteome</keyword>
<protein>
    <recommendedName>
        <fullName evidence="2">SCP domain-containing protein</fullName>
    </recommendedName>
</protein>
<dbReference type="Gene3D" id="3.40.33.10">
    <property type="entry name" value="CAP"/>
    <property type="match status" value="1"/>
</dbReference>
<keyword evidence="1" id="KW-0732">Signal</keyword>
<accession>A0A0D6LF61</accession>
<dbReference type="SUPFAM" id="SSF55797">
    <property type="entry name" value="PR-1-like"/>
    <property type="match status" value="1"/>
</dbReference>
<proteinExistence type="predicted"/>
<feature type="domain" description="SCP" evidence="2">
    <location>
        <begin position="43"/>
        <end position="110"/>
    </location>
</feature>
<dbReference type="CDD" id="cd05380">
    <property type="entry name" value="CAP_euk"/>
    <property type="match status" value="1"/>
</dbReference>
<name>A0A0D6LF61_9BILA</name>
<dbReference type="InterPro" id="IPR035940">
    <property type="entry name" value="CAP_sf"/>
</dbReference>
<feature type="chain" id="PRO_5002306999" description="SCP domain-containing protein" evidence="1">
    <location>
        <begin position="23"/>
        <end position="128"/>
    </location>
</feature>
<dbReference type="EMBL" id="KE125165">
    <property type="protein sequence ID" value="EPB70745.1"/>
    <property type="molecule type" value="Genomic_DNA"/>
</dbReference>
<feature type="signal peptide" evidence="1">
    <location>
        <begin position="1"/>
        <end position="22"/>
    </location>
</feature>
<dbReference type="AlphaFoldDB" id="A0A0D6LF61"/>
<evidence type="ECO:0000256" key="1">
    <source>
        <dbReference type="SAM" id="SignalP"/>
    </source>
</evidence>